<feature type="non-terminal residue" evidence="3">
    <location>
        <position position="285"/>
    </location>
</feature>
<feature type="domain" description="PH" evidence="2">
    <location>
        <begin position="7"/>
        <end position="101"/>
    </location>
</feature>
<reference evidence="3 4" key="1">
    <citation type="journal article" date="2007" name="Nat. Biotechnol.">
        <title>Genome sequence of the lignocellulose-bioconverting and xylose-fermenting yeast Pichia stipitis.</title>
        <authorList>
            <person name="Jeffries T.W."/>
            <person name="Grigoriev I.V."/>
            <person name="Grimwood J."/>
            <person name="Laplaza J.M."/>
            <person name="Aerts A."/>
            <person name="Salamov A."/>
            <person name="Schmutz J."/>
            <person name="Lindquist E."/>
            <person name="Dehal P."/>
            <person name="Shapiro H."/>
            <person name="Jin Y.S."/>
            <person name="Passoth V."/>
            <person name="Richardson P.M."/>
        </authorList>
    </citation>
    <scope>NUCLEOTIDE SEQUENCE [LARGE SCALE GENOMIC DNA]</scope>
    <source>
        <strain evidence="4">ATCC 58785 / CBS 6054 / NBRC 10063 / NRRL Y-11545</strain>
    </source>
</reference>
<dbReference type="STRING" id="322104.A3LVI2"/>
<dbReference type="EMBL" id="CP000499">
    <property type="protein sequence ID" value="ABN66781.1"/>
    <property type="molecule type" value="Genomic_DNA"/>
</dbReference>
<evidence type="ECO:0000259" key="2">
    <source>
        <dbReference type="PROSITE" id="PS50003"/>
    </source>
</evidence>
<sequence>DHIDSNKVIVSSYLSKRSSKTHQWKKRWVVLRNCQLSYYKDSSEHKANKVINRANLQSFSRIPDNQKYHFAIYTNNKVLHFKTLEKAVYKNWILALEEFFKENAEEDEIEDKEGKSSDKIKTKENEDEEEDGDEEDGDQNSSQKSQNLVSLSSNSLSQLHPSQGTRQSLVMSVKRTNSYADEYSEEDEYLIEMGHLLRLRKRYNQWKRFYIVLTNKKLYFYKSESISKVYKVIDVRNIIDVIELDPMSRSKQWCLLIITPLKRIRFCASSEEEMIKWLSSLKAII</sequence>
<dbReference type="PROSITE" id="PS50003">
    <property type="entry name" value="PH_DOMAIN"/>
    <property type="match status" value="2"/>
</dbReference>
<dbReference type="OrthoDB" id="2157866at2759"/>
<dbReference type="PANTHER" id="PTHR14336:SF8">
    <property type="entry name" value="PROTEIN OPY1"/>
    <property type="match status" value="1"/>
</dbReference>
<dbReference type="SUPFAM" id="SSF50729">
    <property type="entry name" value="PH domain-like"/>
    <property type="match status" value="2"/>
</dbReference>
<dbReference type="Pfam" id="PF00169">
    <property type="entry name" value="PH"/>
    <property type="match status" value="2"/>
</dbReference>
<dbReference type="eggNOG" id="ENOG502S0C3">
    <property type="taxonomic scope" value="Eukaryota"/>
</dbReference>
<gene>
    <name evidence="3" type="ORF">PICST_26508</name>
</gene>
<dbReference type="InterPro" id="IPR051707">
    <property type="entry name" value="PI-Interact_SigTrans_Reg"/>
</dbReference>
<feature type="compositionally biased region" description="Acidic residues" evidence="1">
    <location>
        <begin position="125"/>
        <end position="138"/>
    </location>
</feature>
<feature type="compositionally biased region" description="Basic and acidic residues" evidence="1">
    <location>
        <begin position="112"/>
        <end position="124"/>
    </location>
</feature>
<proteinExistence type="predicted"/>
<feature type="domain" description="PH" evidence="2">
    <location>
        <begin position="189"/>
        <end position="285"/>
    </location>
</feature>
<dbReference type="SMART" id="SM00233">
    <property type="entry name" value="PH"/>
    <property type="match status" value="2"/>
</dbReference>
<feature type="non-terminal residue" evidence="3">
    <location>
        <position position="1"/>
    </location>
</feature>
<evidence type="ECO:0000313" key="4">
    <source>
        <dbReference type="Proteomes" id="UP000002258"/>
    </source>
</evidence>
<dbReference type="AlphaFoldDB" id="A3LVI2"/>
<dbReference type="HOGENOM" id="CLU_059298_0_0_1"/>
<dbReference type="PANTHER" id="PTHR14336">
    <property type="entry name" value="TANDEM PH DOMAIN CONTAINING PROTEIN"/>
    <property type="match status" value="1"/>
</dbReference>
<accession>A3LVI2</accession>
<dbReference type="RefSeq" id="XP_001384810.1">
    <property type="nucleotide sequence ID" value="XM_001384773.1"/>
</dbReference>
<dbReference type="Proteomes" id="UP000002258">
    <property type="component" value="Chromosome 5"/>
</dbReference>
<dbReference type="Gene3D" id="2.30.29.30">
    <property type="entry name" value="Pleckstrin-homology domain (PH domain)/Phosphotyrosine-binding domain (PTB)"/>
    <property type="match status" value="2"/>
</dbReference>
<keyword evidence="4" id="KW-1185">Reference proteome</keyword>
<dbReference type="KEGG" id="pic:PICST_26508"/>
<dbReference type="InterPro" id="IPR001849">
    <property type="entry name" value="PH_domain"/>
</dbReference>
<dbReference type="InterPro" id="IPR011993">
    <property type="entry name" value="PH-like_dom_sf"/>
</dbReference>
<evidence type="ECO:0000256" key="1">
    <source>
        <dbReference type="SAM" id="MobiDB-lite"/>
    </source>
</evidence>
<dbReference type="CDD" id="cd13299">
    <property type="entry name" value="PH2_PH_fungal"/>
    <property type="match status" value="1"/>
</dbReference>
<protein>
    <recommendedName>
        <fullName evidence="2">PH domain-containing protein</fullName>
    </recommendedName>
</protein>
<evidence type="ECO:0000313" key="3">
    <source>
        <dbReference type="EMBL" id="ABN66781.1"/>
    </source>
</evidence>
<organism evidence="3 4">
    <name type="scientific">Scheffersomyces stipitis (strain ATCC 58785 / CBS 6054 / NBRC 10063 / NRRL Y-11545)</name>
    <name type="common">Yeast</name>
    <name type="synonym">Pichia stipitis</name>
    <dbReference type="NCBI Taxonomy" id="322104"/>
    <lineage>
        <taxon>Eukaryota</taxon>
        <taxon>Fungi</taxon>
        <taxon>Dikarya</taxon>
        <taxon>Ascomycota</taxon>
        <taxon>Saccharomycotina</taxon>
        <taxon>Pichiomycetes</taxon>
        <taxon>Debaryomycetaceae</taxon>
        <taxon>Scheffersomyces</taxon>
    </lineage>
</organism>
<name>A3LVI2_PICST</name>
<dbReference type="OMA" id="GQFSYYK"/>
<dbReference type="InParanoid" id="A3LVI2"/>
<feature type="region of interest" description="Disordered" evidence="1">
    <location>
        <begin position="105"/>
        <end position="147"/>
    </location>
</feature>
<dbReference type="FunCoup" id="A3LVI2">
    <property type="interactions" value="177"/>
</dbReference>
<dbReference type="GeneID" id="4839274"/>